<evidence type="ECO:0000313" key="1">
    <source>
        <dbReference type="EMBL" id="KAG7330343.1"/>
    </source>
</evidence>
<keyword evidence="2" id="KW-1185">Reference proteome</keyword>
<dbReference type="Proteomes" id="UP000824219">
    <property type="component" value="Linkage Group LG07"/>
</dbReference>
<sequence length="99" mass="11146">MAYTHQHTLQGLLSTHTHTRASMAIIQYQTQTSLPSTTVLIKLYSNTDFIPMATGCRVNCICNYCFSLSRVIFFPPLGHALIVQTSLYFGGKKKRNLFS</sequence>
<dbReference type="AlphaFoldDB" id="A0A9D3NZX1"/>
<protein>
    <submittedName>
        <fullName evidence="1">Uncharacterized protein</fullName>
    </submittedName>
</protein>
<comment type="caution">
    <text evidence="1">The sequence shown here is derived from an EMBL/GenBank/DDBJ whole genome shotgun (WGS) entry which is preliminary data.</text>
</comment>
<reference evidence="1 2" key="1">
    <citation type="submission" date="2021-06" db="EMBL/GenBank/DDBJ databases">
        <title>Chromosome-level genome assembly of the red-tail catfish (Hemibagrus wyckioides).</title>
        <authorList>
            <person name="Shao F."/>
        </authorList>
    </citation>
    <scope>NUCLEOTIDE SEQUENCE [LARGE SCALE GENOMIC DNA]</scope>
    <source>
        <strain evidence="1">EC202008001</strain>
        <tissue evidence="1">Blood</tissue>
    </source>
</reference>
<evidence type="ECO:0000313" key="2">
    <source>
        <dbReference type="Proteomes" id="UP000824219"/>
    </source>
</evidence>
<name>A0A9D3NZX1_9TELE</name>
<proteinExistence type="predicted"/>
<gene>
    <name evidence="1" type="ORF">KOW79_006565</name>
</gene>
<organism evidence="1 2">
    <name type="scientific">Hemibagrus wyckioides</name>
    <dbReference type="NCBI Taxonomy" id="337641"/>
    <lineage>
        <taxon>Eukaryota</taxon>
        <taxon>Metazoa</taxon>
        <taxon>Chordata</taxon>
        <taxon>Craniata</taxon>
        <taxon>Vertebrata</taxon>
        <taxon>Euteleostomi</taxon>
        <taxon>Actinopterygii</taxon>
        <taxon>Neopterygii</taxon>
        <taxon>Teleostei</taxon>
        <taxon>Ostariophysi</taxon>
        <taxon>Siluriformes</taxon>
        <taxon>Bagridae</taxon>
        <taxon>Hemibagrus</taxon>
    </lineage>
</organism>
<accession>A0A9D3NZX1</accession>
<dbReference type="EMBL" id="JAHKSW010000007">
    <property type="protein sequence ID" value="KAG7330343.1"/>
    <property type="molecule type" value="Genomic_DNA"/>
</dbReference>